<dbReference type="PANTHER" id="PTHR43562">
    <property type="entry name" value="NAPA-TYPE SODIUM/HYDROGEN ANTIPORTER"/>
    <property type="match status" value="1"/>
</dbReference>
<evidence type="ECO:0000256" key="10">
    <source>
        <dbReference type="SAM" id="MobiDB-lite"/>
    </source>
</evidence>
<dbReference type="InParanoid" id="A0A409Y8R6"/>
<feature type="transmembrane region" description="Helical" evidence="11">
    <location>
        <begin position="204"/>
        <end position="225"/>
    </location>
</feature>
<evidence type="ECO:0000256" key="4">
    <source>
        <dbReference type="ARBA" id="ARBA00022692"/>
    </source>
</evidence>
<keyword evidence="14" id="KW-1185">Reference proteome</keyword>
<evidence type="ECO:0000259" key="12">
    <source>
        <dbReference type="Pfam" id="PF00999"/>
    </source>
</evidence>
<accession>A0A409Y8R6</accession>
<feature type="transmembrane region" description="Helical" evidence="11">
    <location>
        <begin position="101"/>
        <end position="125"/>
    </location>
</feature>
<evidence type="ECO:0000256" key="6">
    <source>
        <dbReference type="ARBA" id="ARBA00023053"/>
    </source>
</evidence>
<proteinExistence type="predicted"/>
<feature type="region of interest" description="Disordered" evidence="10">
    <location>
        <begin position="291"/>
        <end position="340"/>
    </location>
</feature>
<feature type="region of interest" description="Disordered" evidence="10">
    <location>
        <begin position="425"/>
        <end position="450"/>
    </location>
</feature>
<dbReference type="InterPro" id="IPR006153">
    <property type="entry name" value="Cation/H_exchanger_TM"/>
</dbReference>
<reference evidence="13 14" key="1">
    <citation type="journal article" date="2018" name="Evol. Lett.">
        <title>Horizontal gene cluster transfer increased hallucinogenic mushroom diversity.</title>
        <authorList>
            <person name="Reynolds H.T."/>
            <person name="Vijayakumar V."/>
            <person name="Gluck-Thaler E."/>
            <person name="Korotkin H.B."/>
            <person name="Matheny P.B."/>
            <person name="Slot J.C."/>
        </authorList>
    </citation>
    <scope>NUCLEOTIDE SEQUENCE [LARGE SCALE GENOMIC DNA]</scope>
    <source>
        <strain evidence="13 14">2629</strain>
    </source>
</reference>
<sequence>MVGPPEGTPSQVPYNPPHIEQLLTISAFLYLLPLSSGLFNYVLNAGLLGPLILGIVFGPEAANILSNDIQTAFINIGYIGLLLLIFEGGLTTDIALFIRNLGLSSLVGLTGVGVPIGFSLILLHFAFDKSLLQAFGAGAALCSTSLGTTLALMSPQMRKTRVGSVLMSAALLDDIIGLVMAAIILELASNSSSEIPPVAIIRPIFVSLAFGIFTPAIAIAMRSILRRFAAHFSWTNHLLASRIQLFFIVLSLCGFVTAAKFAGTSELFGAYLAGTFLSFVFDGYLTPNVNDGQEPQVPNPIVTEPRGGLSAKQGNNHKSNLSVDPSSTPRPSSPAPSDDAIPHPTHAAFAAYITPFLDVFLSPLFFASVGAALPIQSLFSSSSGGVSIGPRVVWRGIVYSIFMVLTKVAAGVWILVWPSSQNQNTTLPSSNGPQTPTSLQSDGQNPSKVEPKRSQSALFLGLALVARGEIALIVAQLAKPLITGPQHDDEEAFAIVLWAVLVSTIGGALGVGLLLKSRWWHDGWRGR</sequence>
<keyword evidence="7" id="KW-0406">Ion transport</keyword>
<feature type="transmembrane region" description="Helical" evidence="11">
    <location>
        <begin position="131"/>
        <end position="153"/>
    </location>
</feature>
<feature type="transmembrane region" description="Helical" evidence="11">
    <location>
        <begin position="268"/>
        <end position="285"/>
    </location>
</feature>
<keyword evidence="5 11" id="KW-1133">Transmembrane helix</keyword>
<evidence type="ECO:0000256" key="2">
    <source>
        <dbReference type="ARBA" id="ARBA00022448"/>
    </source>
</evidence>
<gene>
    <name evidence="13" type="ORF">CVT24_009193</name>
</gene>
<keyword evidence="3" id="KW-0050">Antiport</keyword>
<dbReference type="GO" id="GO:0006814">
    <property type="term" value="P:sodium ion transport"/>
    <property type="evidence" value="ECO:0007669"/>
    <property type="project" value="UniProtKB-KW"/>
</dbReference>
<keyword evidence="8 11" id="KW-0472">Membrane</keyword>
<evidence type="ECO:0000256" key="1">
    <source>
        <dbReference type="ARBA" id="ARBA00004141"/>
    </source>
</evidence>
<feature type="transmembrane region" description="Helical" evidence="11">
    <location>
        <begin position="69"/>
        <end position="89"/>
    </location>
</feature>
<feature type="transmembrane region" description="Helical" evidence="11">
    <location>
        <begin position="165"/>
        <end position="184"/>
    </location>
</feature>
<feature type="transmembrane region" description="Helical" evidence="11">
    <location>
        <begin position="495"/>
        <end position="515"/>
    </location>
</feature>
<keyword evidence="4 11" id="KW-0812">Transmembrane</keyword>
<evidence type="ECO:0000256" key="11">
    <source>
        <dbReference type="SAM" id="Phobius"/>
    </source>
</evidence>
<feature type="transmembrane region" description="Helical" evidence="11">
    <location>
        <begin position="245"/>
        <end position="262"/>
    </location>
</feature>
<dbReference type="OrthoDB" id="1288932at2759"/>
<feature type="compositionally biased region" description="Polar residues" evidence="10">
    <location>
        <begin position="425"/>
        <end position="447"/>
    </location>
</feature>
<evidence type="ECO:0000313" key="13">
    <source>
        <dbReference type="EMBL" id="PPQ99324.1"/>
    </source>
</evidence>
<evidence type="ECO:0000256" key="9">
    <source>
        <dbReference type="ARBA" id="ARBA00023201"/>
    </source>
</evidence>
<dbReference type="Gene3D" id="1.20.1530.20">
    <property type="match status" value="2"/>
</dbReference>
<dbReference type="GO" id="GO:0016020">
    <property type="term" value="C:membrane"/>
    <property type="evidence" value="ECO:0007669"/>
    <property type="project" value="UniProtKB-SubCell"/>
</dbReference>
<feature type="transmembrane region" description="Helical" evidence="11">
    <location>
        <begin position="393"/>
        <end position="416"/>
    </location>
</feature>
<comment type="caution">
    <text evidence="13">The sequence shown here is derived from an EMBL/GenBank/DDBJ whole genome shotgun (WGS) entry which is preliminary data.</text>
</comment>
<evidence type="ECO:0000256" key="5">
    <source>
        <dbReference type="ARBA" id="ARBA00022989"/>
    </source>
</evidence>
<evidence type="ECO:0000256" key="8">
    <source>
        <dbReference type="ARBA" id="ARBA00023136"/>
    </source>
</evidence>
<dbReference type="GO" id="GO:1902600">
    <property type="term" value="P:proton transmembrane transport"/>
    <property type="evidence" value="ECO:0007669"/>
    <property type="project" value="InterPro"/>
</dbReference>
<dbReference type="InterPro" id="IPR038770">
    <property type="entry name" value="Na+/solute_symporter_sf"/>
</dbReference>
<feature type="compositionally biased region" description="Low complexity" evidence="10">
    <location>
        <begin position="322"/>
        <end position="340"/>
    </location>
</feature>
<feature type="domain" description="Cation/H+ exchanger transmembrane" evidence="12">
    <location>
        <begin position="351"/>
        <end position="515"/>
    </location>
</feature>
<dbReference type="Proteomes" id="UP000284842">
    <property type="component" value="Unassembled WGS sequence"/>
</dbReference>
<feature type="transmembrane region" description="Helical" evidence="11">
    <location>
        <begin position="349"/>
        <end position="373"/>
    </location>
</feature>
<feature type="compositionally biased region" description="Polar residues" evidence="10">
    <location>
        <begin position="312"/>
        <end position="321"/>
    </location>
</feature>
<feature type="transmembrane region" description="Helical" evidence="11">
    <location>
        <begin position="457"/>
        <end position="475"/>
    </location>
</feature>
<feature type="domain" description="Cation/H+ exchanger transmembrane" evidence="12">
    <location>
        <begin position="47"/>
        <end position="278"/>
    </location>
</feature>
<evidence type="ECO:0000313" key="14">
    <source>
        <dbReference type="Proteomes" id="UP000284842"/>
    </source>
</evidence>
<name>A0A409Y8R6_9AGAR</name>
<dbReference type="GO" id="GO:0015297">
    <property type="term" value="F:antiporter activity"/>
    <property type="evidence" value="ECO:0007669"/>
    <property type="project" value="UniProtKB-KW"/>
</dbReference>
<dbReference type="PANTHER" id="PTHR43562:SF3">
    <property type="entry name" value="SODIUM ION_PROTON EXCHANGER (EUROFUNG)"/>
    <property type="match status" value="1"/>
</dbReference>
<organism evidence="13 14">
    <name type="scientific">Panaeolus cyanescens</name>
    <dbReference type="NCBI Taxonomy" id="181874"/>
    <lineage>
        <taxon>Eukaryota</taxon>
        <taxon>Fungi</taxon>
        <taxon>Dikarya</taxon>
        <taxon>Basidiomycota</taxon>
        <taxon>Agaricomycotina</taxon>
        <taxon>Agaricomycetes</taxon>
        <taxon>Agaricomycetidae</taxon>
        <taxon>Agaricales</taxon>
        <taxon>Agaricineae</taxon>
        <taxon>Galeropsidaceae</taxon>
        <taxon>Panaeolus</taxon>
    </lineage>
</organism>
<keyword evidence="9" id="KW-0739">Sodium transport</keyword>
<protein>
    <recommendedName>
        <fullName evidence="12">Cation/H+ exchanger transmembrane domain-containing protein</fullName>
    </recommendedName>
</protein>
<dbReference type="EMBL" id="NHTK01001363">
    <property type="protein sequence ID" value="PPQ99324.1"/>
    <property type="molecule type" value="Genomic_DNA"/>
</dbReference>
<keyword evidence="6" id="KW-0915">Sodium</keyword>
<keyword evidence="2" id="KW-0813">Transport</keyword>
<evidence type="ECO:0000256" key="3">
    <source>
        <dbReference type="ARBA" id="ARBA00022449"/>
    </source>
</evidence>
<comment type="subcellular location">
    <subcellularLocation>
        <location evidence="1">Membrane</location>
        <topology evidence="1">Multi-pass membrane protein</topology>
    </subcellularLocation>
</comment>
<dbReference type="AlphaFoldDB" id="A0A409Y8R6"/>
<dbReference type="Pfam" id="PF00999">
    <property type="entry name" value="Na_H_Exchanger"/>
    <property type="match status" value="2"/>
</dbReference>
<evidence type="ECO:0000256" key="7">
    <source>
        <dbReference type="ARBA" id="ARBA00023065"/>
    </source>
</evidence>